<evidence type="ECO:0000256" key="1">
    <source>
        <dbReference type="ARBA" id="ARBA00004651"/>
    </source>
</evidence>
<evidence type="ECO:0000256" key="3">
    <source>
        <dbReference type="ARBA" id="ARBA00022448"/>
    </source>
</evidence>
<keyword evidence="6 8" id="KW-1133">Transmembrane helix</keyword>
<dbReference type="AlphaFoldDB" id="A0A4Y3KCZ5"/>
<proteinExistence type="inferred from homology"/>
<dbReference type="GO" id="GO:0034257">
    <property type="term" value="F:nicotinamide riboside transmembrane transporter activity"/>
    <property type="evidence" value="ECO:0007669"/>
    <property type="project" value="InterPro"/>
</dbReference>
<comment type="caution">
    <text evidence="9">The sequence shown here is derived from an EMBL/GenBank/DDBJ whole genome shotgun (WGS) entry which is preliminary data.</text>
</comment>
<accession>A0A4Y3KCZ5</accession>
<protein>
    <submittedName>
        <fullName evidence="9">Nicotinamide mononucleotide transporter</fullName>
    </submittedName>
</protein>
<keyword evidence="7 8" id="KW-0472">Membrane</keyword>
<feature type="transmembrane region" description="Helical" evidence="8">
    <location>
        <begin position="46"/>
        <end position="67"/>
    </location>
</feature>
<comment type="subcellular location">
    <subcellularLocation>
        <location evidence="1">Cell membrane</location>
        <topology evidence="1">Multi-pass membrane protein</topology>
    </subcellularLocation>
</comment>
<gene>
    <name evidence="9" type="ORF">CUD01_11840</name>
</gene>
<feature type="transmembrane region" description="Helical" evidence="8">
    <location>
        <begin position="73"/>
        <end position="92"/>
    </location>
</feature>
<dbReference type="Proteomes" id="UP000315842">
    <property type="component" value="Unassembled WGS sequence"/>
</dbReference>
<keyword evidence="3" id="KW-0813">Transport</keyword>
<keyword evidence="5 8" id="KW-0812">Transmembrane</keyword>
<dbReference type="PANTHER" id="PTHR36122">
    <property type="entry name" value="NICOTINAMIDE RIBOSIDE TRANSPORTER PNUC"/>
    <property type="match status" value="1"/>
</dbReference>
<evidence type="ECO:0000313" key="9">
    <source>
        <dbReference type="EMBL" id="GEA80740.1"/>
    </source>
</evidence>
<evidence type="ECO:0000313" key="10">
    <source>
        <dbReference type="Proteomes" id="UP000315842"/>
    </source>
</evidence>
<evidence type="ECO:0000256" key="8">
    <source>
        <dbReference type="SAM" id="Phobius"/>
    </source>
</evidence>
<keyword evidence="4" id="KW-1003">Cell membrane</keyword>
<evidence type="ECO:0000256" key="4">
    <source>
        <dbReference type="ARBA" id="ARBA00022475"/>
    </source>
</evidence>
<dbReference type="NCBIfam" id="TIGR01528">
    <property type="entry name" value="NMN_trans_PnuC"/>
    <property type="match status" value="1"/>
</dbReference>
<dbReference type="InterPro" id="IPR006419">
    <property type="entry name" value="NMN_transpt_PnuC"/>
</dbReference>
<evidence type="ECO:0000256" key="2">
    <source>
        <dbReference type="ARBA" id="ARBA00006669"/>
    </source>
</evidence>
<dbReference type="Pfam" id="PF04973">
    <property type="entry name" value="NMN_transporter"/>
    <property type="match status" value="1"/>
</dbReference>
<reference evidence="9 10" key="1">
    <citation type="submission" date="2019-06" db="EMBL/GenBank/DDBJ databases">
        <title>Whole genome shotgun sequence of Cellulomonas uda NBRC 3747.</title>
        <authorList>
            <person name="Hosoyama A."/>
            <person name="Uohara A."/>
            <person name="Ohji S."/>
            <person name="Ichikawa N."/>
        </authorList>
    </citation>
    <scope>NUCLEOTIDE SEQUENCE [LARGE SCALE GENOMIC DNA]</scope>
    <source>
        <strain evidence="9 10">NBRC 3747</strain>
    </source>
</reference>
<dbReference type="EMBL" id="BJLP01000015">
    <property type="protein sequence ID" value="GEA80740.1"/>
    <property type="molecule type" value="Genomic_DNA"/>
</dbReference>
<dbReference type="RefSeq" id="WP_094179999.1">
    <property type="nucleotide sequence ID" value="NZ_BJLP01000015.1"/>
</dbReference>
<feature type="transmembrane region" description="Helical" evidence="8">
    <location>
        <begin position="20"/>
        <end position="39"/>
    </location>
</feature>
<feature type="transmembrane region" description="Helical" evidence="8">
    <location>
        <begin position="199"/>
        <end position="216"/>
    </location>
</feature>
<dbReference type="PANTHER" id="PTHR36122:SF2">
    <property type="entry name" value="NICOTINAMIDE RIBOSIDE TRANSPORTER PNUC"/>
    <property type="match status" value="1"/>
</dbReference>
<feature type="transmembrane region" description="Helical" evidence="8">
    <location>
        <begin position="146"/>
        <end position="166"/>
    </location>
</feature>
<feature type="transmembrane region" description="Helical" evidence="8">
    <location>
        <begin position="173"/>
        <end position="193"/>
    </location>
</feature>
<dbReference type="GO" id="GO:0005886">
    <property type="term" value="C:plasma membrane"/>
    <property type="evidence" value="ECO:0007669"/>
    <property type="project" value="UniProtKB-SubCell"/>
</dbReference>
<evidence type="ECO:0000256" key="5">
    <source>
        <dbReference type="ARBA" id="ARBA00022692"/>
    </source>
</evidence>
<sequence length="250" mass="26921">MSGPLGWLFDATLTVAGHEVLWREVVGNLFGLASAVGGLRRKVWAWPVGIVGNVLLFTVFLGAVFGTPQDRDLYGQAGRQVFFVAVSVYGWLRWSRTRRAAQAAGLPDAPAVEPRWAGVRGWAVLGPAAVVGTVGLAWVFRELGSWGPWADAWIFTGSLLATYGMARGYIEFWLIWIAVDVVGVPLLLSAGYYPSAVLYLVYGGVVTSGFVVWWRARRGAPPQHVSPVPAAEPATGVPVATSTLGRREDV</sequence>
<evidence type="ECO:0000256" key="6">
    <source>
        <dbReference type="ARBA" id="ARBA00022989"/>
    </source>
</evidence>
<keyword evidence="10" id="KW-1185">Reference proteome</keyword>
<feature type="transmembrane region" description="Helical" evidence="8">
    <location>
        <begin position="122"/>
        <end position="140"/>
    </location>
</feature>
<organism evidence="9 10">
    <name type="scientific">Cellulomonas uda</name>
    <dbReference type="NCBI Taxonomy" id="1714"/>
    <lineage>
        <taxon>Bacteria</taxon>
        <taxon>Bacillati</taxon>
        <taxon>Actinomycetota</taxon>
        <taxon>Actinomycetes</taxon>
        <taxon>Micrococcales</taxon>
        <taxon>Cellulomonadaceae</taxon>
        <taxon>Cellulomonas</taxon>
    </lineage>
</organism>
<evidence type="ECO:0000256" key="7">
    <source>
        <dbReference type="ARBA" id="ARBA00023136"/>
    </source>
</evidence>
<name>A0A4Y3KCZ5_CELUD</name>
<comment type="similarity">
    <text evidence="2">Belongs to the nicotinamide ribonucleoside (NR) uptake permease (TC 4.B.1) family.</text>
</comment>